<proteinExistence type="predicted"/>
<sequence length="374" mass="41841">MKNYDVIVIGAGIAGCSSAYFLKEKGLNVLVLDRGGIAKKGGSAAAGAFVSPKIGKGSALQSLTNEAFEFSKDFYLEKFPKYFAQTGVIRIPKDEEDATQFFEYEKYDTSKRAWVTEEKLKMLGIKKSQDSFLFDEAGVCDAPKMCEAFLENIDYIQYDVKSLNYEDAIWNIGEYTSGKLILATGYENKFFDMRYMGVRGTWGTRGDYETELDLDVSLHKKISVSANIEGIVKIGATHEKEINTCVRCGEKPLEGLFEVASTMVDTSDFKLKETFCGMRAGSKDYFPLVGSVIDVPEMLEENPKLVRGARLKEAPKRMENLYVCNGLGGRGFVFAPFMGKMLADNIVDGKAIDERVNPDRLFLKWCRKSPDLER</sequence>
<dbReference type="EMBL" id="CACVAP010000030">
    <property type="protein sequence ID" value="CAA6800311.1"/>
    <property type="molecule type" value="Genomic_DNA"/>
</dbReference>
<gene>
    <name evidence="3" type="ORF">HELGO_WM12231</name>
</gene>
<dbReference type="SUPFAM" id="SSF51971">
    <property type="entry name" value="Nucleotide-binding domain"/>
    <property type="match status" value="1"/>
</dbReference>
<evidence type="ECO:0000259" key="2">
    <source>
        <dbReference type="Pfam" id="PF01266"/>
    </source>
</evidence>
<dbReference type="GO" id="GO:0005737">
    <property type="term" value="C:cytoplasm"/>
    <property type="evidence" value="ECO:0007669"/>
    <property type="project" value="TreeGrafter"/>
</dbReference>
<dbReference type="Gene3D" id="3.30.9.10">
    <property type="entry name" value="D-Amino Acid Oxidase, subunit A, domain 2"/>
    <property type="match status" value="1"/>
</dbReference>
<dbReference type="InterPro" id="IPR006076">
    <property type="entry name" value="FAD-dep_OxRdtase"/>
</dbReference>
<name>A0A6S6SBH5_9BACT</name>
<evidence type="ECO:0000256" key="1">
    <source>
        <dbReference type="ARBA" id="ARBA00023002"/>
    </source>
</evidence>
<protein>
    <submittedName>
        <fullName evidence="3">FAD dependent oxidoreductase</fullName>
    </submittedName>
</protein>
<organism evidence="3">
    <name type="scientific">uncultured Sulfurovum sp</name>
    <dbReference type="NCBI Taxonomy" id="269237"/>
    <lineage>
        <taxon>Bacteria</taxon>
        <taxon>Pseudomonadati</taxon>
        <taxon>Campylobacterota</taxon>
        <taxon>Epsilonproteobacteria</taxon>
        <taxon>Campylobacterales</taxon>
        <taxon>Sulfurovaceae</taxon>
        <taxon>Sulfurovum</taxon>
        <taxon>environmental samples</taxon>
    </lineage>
</organism>
<dbReference type="PANTHER" id="PTHR13847">
    <property type="entry name" value="SARCOSINE DEHYDROGENASE-RELATED"/>
    <property type="match status" value="1"/>
</dbReference>
<dbReference type="PANTHER" id="PTHR13847:SF289">
    <property type="entry name" value="GLYCINE OXIDASE"/>
    <property type="match status" value="1"/>
</dbReference>
<evidence type="ECO:0000313" key="3">
    <source>
        <dbReference type="EMBL" id="CAA6800311.1"/>
    </source>
</evidence>
<accession>A0A6S6SBH5</accession>
<dbReference type="InterPro" id="IPR036188">
    <property type="entry name" value="FAD/NAD-bd_sf"/>
</dbReference>
<dbReference type="GO" id="GO:0016491">
    <property type="term" value="F:oxidoreductase activity"/>
    <property type="evidence" value="ECO:0007669"/>
    <property type="project" value="UniProtKB-KW"/>
</dbReference>
<dbReference type="PROSITE" id="PS51257">
    <property type="entry name" value="PROKAR_LIPOPROTEIN"/>
    <property type="match status" value="1"/>
</dbReference>
<feature type="domain" description="FAD dependent oxidoreductase" evidence="2">
    <location>
        <begin position="5"/>
        <end position="344"/>
    </location>
</feature>
<dbReference type="AlphaFoldDB" id="A0A6S6SBH5"/>
<dbReference type="Gene3D" id="3.50.50.60">
    <property type="entry name" value="FAD/NAD(P)-binding domain"/>
    <property type="match status" value="1"/>
</dbReference>
<reference evidence="3" key="1">
    <citation type="submission" date="2020-01" db="EMBL/GenBank/DDBJ databases">
        <authorList>
            <person name="Meier V. D."/>
            <person name="Meier V D."/>
        </authorList>
    </citation>
    <scope>NUCLEOTIDE SEQUENCE</scope>
    <source>
        <strain evidence="3">HLG_WM_MAG_06</strain>
    </source>
</reference>
<dbReference type="Pfam" id="PF01266">
    <property type="entry name" value="DAO"/>
    <property type="match status" value="1"/>
</dbReference>
<keyword evidence="1" id="KW-0560">Oxidoreductase</keyword>